<comment type="cofactor">
    <cofactor evidence="1">
        <name>a divalent metal cation</name>
        <dbReference type="ChEBI" id="CHEBI:60240"/>
    </cofactor>
</comment>
<proteinExistence type="inferred from homology"/>
<comment type="caution">
    <text evidence="10">The sequence shown here is derived from an EMBL/GenBank/DDBJ whole genome shotgun (WGS) entry which is preliminary data.</text>
</comment>
<feature type="coiled-coil region" evidence="8">
    <location>
        <begin position="44"/>
        <end position="71"/>
    </location>
</feature>
<evidence type="ECO:0000256" key="7">
    <source>
        <dbReference type="ARBA" id="ARBA00023242"/>
    </source>
</evidence>
<dbReference type="EMBL" id="CAUEEQ010006246">
    <property type="protein sequence ID" value="CAJ0929918.1"/>
    <property type="molecule type" value="Genomic_DNA"/>
</dbReference>
<dbReference type="PANTHER" id="PTHR22930">
    <property type="match status" value="1"/>
</dbReference>
<dbReference type="InterPro" id="IPR045249">
    <property type="entry name" value="HARBI1-like"/>
</dbReference>
<reference evidence="10" key="1">
    <citation type="submission" date="2023-07" db="EMBL/GenBank/DDBJ databases">
        <authorList>
            <person name="Stuckert A."/>
        </authorList>
    </citation>
    <scope>NUCLEOTIDE SEQUENCE</scope>
</reference>
<evidence type="ECO:0000256" key="4">
    <source>
        <dbReference type="ARBA" id="ARBA00022722"/>
    </source>
</evidence>
<protein>
    <recommendedName>
        <fullName evidence="9">DDE Tnp4 domain-containing protein</fullName>
    </recommendedName>
</protein>
<name>A0ABN9L051_9NEOB</name>
<evidence type="ECO:0000256" key="1">
    <source>
        <dbReference type="ARBA" id="ARBA00001968"/>
    </source>
</evidence>
<keyword evidence="4" id="KW-0540">Nuclease</keyword>
<evidence type="ECO:0000256" key="8">
    <source>
        <dbReference type="SAM" id="Coils"/>
    </source>
</evidence>
<dbReference type="Pfam" id="PF13359">
    <property type="entry name" value="DDE_Tnp_4"/>
    <property type="match status" value="1"/>
</dbReference>
<dbReference type="PANTHER" id="PTHR22930:SF284">
    <property type="entry name" value="DDE TNP4 DOMAIN-CONTAINING PROTEIN"/>
    <property type="match status" value="1"/>
</dbReference>
<dbReference type="Proteomes" id="UP001176940">
    <property type="component" value="Unassembled WGS sequence"/>
</dbReference>
<organism evidence="10 11">
    <name type="scientific">Ranitomeya imitator</name>
    <name type="common">mimic poison frog</name>
    <dbReference type="NCBI Taxonomy" id="111125"/>
    <lineage>
        <taxon>Eukaryota</taxon>
        <taxon>Metazoa</taxon>
        <taxon>Chordata</taxon>
        <taxon>Craniata</taxon>
        <taxon>Vertebrata</taxon>
        <taxon>Euteleostomi</taxon>
        <taxon>Amphibia</taxon>
        <taxon>Batrachia</taxon>
        <taxon>Anura</taxon>
        <taxon>Neobatrachia</taxon>
        <taxon>Hyloidea</taxon>
        <taxon>Dendrobatidae</taxon>
        <taxon>Dendrobatinae</taxon>
        <taxon>Ranitomeya</taxon>
    </lineage>
</organism>
<gene>
    <name evidence="10" type="ORF">RIMI_LOCUS4003961</name>
</gene>
<keyword evidence="5" id="KW-0479">Metal-binding</keyword>
<keyword evidence="7" id="KW-0539">Nucleus</keyword>
<evidence type="ECO:0000256" key="6">
    <source>
        <dbReference type="ARBA" id="ARBA00022801"/>
    </source>
</evidence>
<evidence type="ECO:0000313" key="10">
    <source>
        <dbReference type="EMBL" id="CAJ0929918.1"/>
    </source>
</evidence>
<evidence type="ECO:0000256" key="5">
    <source>
        <dbReference type="ARBA" id="ARBA00022723"/>
    </source>
</evidence>
<sequence length="438" mass="49874">MQPAGGSTIMGKTADLTDVQKAVIDTLHKEVCSIMNNAQCAVVFAALLVEEARLKDEARMLERRSKRKRRMWTREWLQKRSDLSHMQLVRELQEKNPHDFRNYLRMSEESFKHLLEIITPMIQRKDTAMRAAIPADERLAVTLRFLATGRSLQDLHFSSAISRTLLSVLIPETCNAIFHSLRSYMQFPNTEEEWKKIASDFEQLWQFPNCGGALDGKHVRITQPPNSGSYFFNYKGYFSIILMALVNANYEFINVDVGMNGRVSDGGVLEHTLFGERLNNCDLHLPPNSETRGNLNFVFVGDEAFPLHPNLIKPFPQKSLTEERRISFGIMANRFRVFHTPINMKLESIDSVVLACCVLHNFLRRRDALAYSPPGFMDSVGLVNGEVQLGEWRANDPAIAGLQPLGPGRNTHDAKTCRDNYCQYFNGPGAVTWQHQNL</sequence>
<evidence type="ECO:0000259" key="9">
    <source>
        <dbReference type="Pfam" id="PF13359"/>
    </source>
</evidence>
<evidence type="ECO:0000313" key="11">
    <source>
        <dbReference type="Proteomes" id="UP001176940"/>
    </source>
</evidence>
<evidence type="ECO:0000256" key="3">
    <source>
        <dbReference type="ARBA" id="ARBA00006958"/>
    </source>
</evidence>
<keyword evidence="6" id="KW-0378">Hydrolase</keyword>
<dbReference type="InterPro" id="IPR027806">
    <property type="entry name" value="HARBI1_dom"/>
</dbReference>
<accession>A0ABN9L051</accession>
<feature type="domain" description="DDE Tnp4" evidence="9">
    <location>
        <begin position="214"/>
        <end position="361"/>
    </location>
</feature>
<comment type="similarity">
    <text evidence="3">Belongs to the HARBI1 family.</text>
</comment>
<evidence type="ECO:0000256" key="2">
    <source>
        <dbReference type="ARBA" id="ARBA00004123"/>
    </source>
</evidence>
<keyword evidence="8" id="KW-0175">Coiled coil</keyword>
<comment type="subcellular location">
    <subcellularLocation>
        <location evidence="2">Nucleus</location>
    </subcellularLocation>
</comment>
<keyword evidence="11" id="KW-1185">Reference proteome</keyword>